<evidence type="ECO:0008006" key="3">
    <source>
        <dbReference type="Google" id="ProtNLM"/>
    </source>
</evidence>
<evidence type="ECO:0000313" key="2">
    <source>
        <dbReference type="Proteomes" id="UP000448943"/>
    </source>
</evidence>
<sequence>MHKWIMVSLFVIASVLGIVVTFDAIGQHEAVEEVEDENALVFKAVNWNFDQEEYIIEKGQTLKLSMRNLPGEGKHHVKIEDLGIELLPGEEPVEVTFDEARSYTVICSLPCGDGHETMASTIIVQ</sequence>
<organism evidence="1 2">
    <name type="scientific">Chengkuizengella marina</name>
    <dbReference type="NCBI Taxonomy" id="2507566"/>
    <lineage>
        <taxon>Bacteria</taxon>
        <taxon>Bacillati</taxon>
        <taxon>Bacillota</taxon>
        <taxon>Bacilli</taxon>
        <taxon>Bacillales</taxon>
        <taxon>Paenibacillaceae</taxon>
        <taxon>Chengkuizengella</taxon>
    </lineage>
</organism>
<dbReference type="AlphaFoldDB" id="A0A6N9PX98"/>
<name>A0A6N9PX98_9BACL</name>
<dbReference type="InterPro" id="IPR008972">
    <property type="entry name" value="Cupredoxin"/>
</dbReference>
<protein>
    <recommendedName>
        <fullName evidence="3">Cytochrome c oxidase subunit 2</fullName>
    </recommendedName>
</protein>
<comment type="caution">
    <text evidence="1">The sequence shown here is derived from an EMBL/GenBank/DDBJ whole genome shotgun (WGS) entry which is preliminary data.</text>
</comment>
<dbReference type="SUPFAM" id="SSF49503">
    <property type="entry name" value="Cupredoxins"/>
    <property type="match status" value="1"/>
</dbReference>
<keyword evidence="2" id="KW-1185">Reference proteome</keyword>
<reference evidence="1 2" key="1">
    <citation type="submission" date="2019-01" db="EMBL/GenBank/DDBJ databases">
        <title>Chengkuizengella sp. nov., isolated from deep-sea sediment of East Pacific Ocean.</title>
        <authorList>
            <person name="Yang J."/>
            <person name="Lai Q."/>
            <person name="Shao Z."/>
        </authorList>
    </citation>
    <scope>NUCLEOTIDE SEQUENCE [LARGE SCALE GENOMIC DNA]</scope>
    <source>
        <strain evidence="1 2">YPA3-1-1</strain>
    </source>
</reference>
<evidence type="ECO:0000313" key="1">
    <source>
        <dbReference type="EMBL" id="NBI27627.1"/>
    </source>
</evidence>
<dbReference type="RefSeq" id="WP_160643737.1">
    <property type="nucleotide sequence ID" value="NZ_SIJB01000004.1"/>
</dbReference>
<dbReference type="EMBL" id="SIJB01000004">
    <property type="protein sequence ID" value="NBI27627.1"/>
    <property type="molecule type" value="Genomic_DNA"/>
</dbReference>
<dbReference type="OrthoDB" id="279535at2"/>
<dbReference type="Gene3D" id="2.60.40.420">
    <property type="entry name" value="Cupredoxins - blue copper proteins"/>
    <property type="match status" value="1"/>
</dbReference>
<proteinExistence type="predicted"/>
<gene>
    <name evidence="1" type="ORF">ERL59_01410</name>
</gene>
<dbReference type="Proteomes" id="UP000448943">
    <property type="component" value="Unassembled WGS sequence"/>
</dbReference>
<accession>A0A6N9PX98</accession>